<comment type="caution">
    <text evidence="1">The sequence shown here is derived from an EMBL/GenBank/DDBJ whole genome shotgun (WGS) entry which is preliminary data.</text>
</comment>
<sequence>SKDNDFGLGIILGEPTGISFKKWVGNTTAIDGAAAWAFSNDPSLHLHADYLFHNFSVFNVKKGRLPLYYGIGVRFKAGGDNWLGVRIPVGICYMFEKAPLDIFYELGPVLDLAPDVRLRFTSSIGARYYF</sequence>
<organism evidence="1">
    <name type="scientific">marine sediment metagenome</name>
    <dbReference type="NCBI Taxonomy" id="412755"/>
    <lineage>
        <taxon>unclassified sequences</taxon>
        <taxon>metagenomes</taxon>
        <taxon>ecological metagenomes</taxon>
    </lineage>
</organism>
<evidence type="ECO:0000313" key="1">
    <source>
        <dbReference type="EMBL" id="GAI76315.1"/>
    </source>
</evidence>
<feature type="non-terminal residue" evidence="1">
    <location>
        <position position="1"/>
    </location>
</feature>
<name>X1SLR3_9ZZZZ</name>
<gene>
    <name evidence="1" type="ORF">S12H4_20561</name>
</gene>
<accession>X1SLR3</accession>
<evidence type="ECO:0008006" key="2">
    <source>
        <dbReference type="Google" id="ProtNLM"/>
    </source>
</evidence>
<proteinExistence type="predicted"/>
<dbReference type="AlphaFoldDB" id="X1SLR3"/>
<dbReference type="EMBL" id="BARW01010441">
    <property type="protein sequence ID" value="GAI76315.1"/>
    <property type="molecule type" value="Genomic_DNA"/>
</dbReference>
<reference evidence="1" key="1">
    <citation type="journal article" date="2014" name="Front. Microbiol.">
        <title>High frequency of phylogenetically diverse reductive dehalogenase-homologous genes in deep subseafloor sedimentary metagenomes.</title>
        <authorList>
            <person name="Kawai M."/>
            <person name="Futagami T."/>
            <person name="Toyoda A."/>
            <person name="Takaki Y."/>
            <person name="Nishi S."/>
            <person name="Hori S."/>
            <person name="Arai W."/>
            <person name="Tsubouchi T."/>
            <person name="Morono Y."/>
            <person name="Uchiyama I."/>
            <person name="Ito T."/>
            <person name="Fujiyama A."/>
            <person name="Inagaki F."/>
            <person name="Takami H."/>
        </authorList>
    </citation>
    <scope>NUCLEOTIDE SEQUENCE</scope>
    <source>
        <strain evidence="1">Expedition CK06-06</strain>
    </source>
</reference>
<protein>
    <recommendedName>
        <fullName evidence="2">Outer membrane protein beta-barrel domain-containing protein</fullName>
    </recommendedName>
</protein>